<dbReference type="Pfam" id="PF13020">
    <property type="entry name" value="NOV_C"/>
    <property type="match status" value="1"/>
</dbReference>
<feature type="domain" description="Protein NO VEIN C-terminal" evidence="1">
    <location>
        <begin position="352"/>
        <end position="409"/>
    </location>
</feature>
<comment type="caution">
    <text evidence="2">The sequence shown here is derived from an EMBL/GenBank/DDBJ whole genome shotgun (WGS) entry which is preliminary data.</text>
</comment>
<gene>
    <name evidence="2" type="ORF">B0175_11005</name>
</gene>
<accession>A0ABX5JI32</accession>
<evidence type="ECO:0000313" key="2">
    <source>
        <dbReference type="EMBL" id="PUE64249.1"/>
    </source>
</evidence>
<dbReference type="RefSeq" id="WP_108528598.1">
    <property type="nucleotide sequence ID" value="NZ_MUXF01000024.1"/>
</dbReference>
<dbReference type="Proteomes" id="UP000251311">
    <property type="component" value="Unassembled WGS sequence"/>
</dbReference>
<evidence type="ECO:0000313" key="3">
    <source>
        <dbReference type="Proteomes" id="UP000251311"/>
    </source>
</evidence>
<dbReference type="InterPro" id="IPR024975">
    <property type="entry name" value="NOV_C"/>
</dbReference>
<dbReference type="EMBL" id="MUXF01000024">
    <property type="protein sequence ID" value="PUE64249.1"/>
    <property type="molecule type" value="Genomic_DNA"/>
</dbReference>
<organism evidence="2 3">
    <name type="scientific">Arcobacter lacus</name>
    <dbReference type="NCBI Taxonomy" id="1912876"/>
    <lineage>
        <taxon>Bacteria</taxon>
        <taxon>Pseudomonadati</taxon>
        <taxon>Campylobacterota</taxon>
        <taxon>Epsilonproteobacteria</taxon>
        <taxon>Campylobacterales</taxon>
        <taxon>Arcobacteraceae</taxon>
        <taxon>Arcobacter</taxon>
    </lineage>
</organism>
<protein>
    <recommendedName>
        <fullName evidence="1">Protein NO VEIN C-terminal domain-containing protein</fullName>
    </recommendedName>
</protein>
<name>A0ABX5JI32_9BACT</name>
<sequence>MARYMFTNSIIYTKEELDINISIYDRFLKFKDIFFRDGKSIFDSSIKLFDNNEVFEEFEKRIIKNYDSSKKNSVEKYTLQLKNSSKKFRHFFSNLIYLYNLPIHETYKETKINEILTYLDYSIDKSSINKLFIEDGIASYGGLKRSKYYDINFLYFFTKKYKDNLLINPNELINTLNLYELMSPLTNEKIDNRNLLPSRHMLNYLFNPDVYEPIVNTSCKENIVKYYLGKVNKNTIDEDILSIRKNKTGFEVSLFDICKKSGMSKTAYVVNLDFKQKKDDFKVSLSSKNYKEDDLVDKYKRQIENGLNAELLVYNDIIKEVDKKVLLNQLIKLISFNKIEEISDKLERLIHYSKNFDKYAPFDLISTQGQELVYIEVKSTIGNEIYFSKSELEFAYEHIENYLVKVVKDGEIYDFSLYEVICEYFELKEKINLCSIDTIKVKIGFNQEN</sequence>
<reference evidence="2 3" key="1">
    <citation type="submission" date="2017-02" db="EMBL/GenBank/DDBJ databases">
        <title>Arcobacter lacus sp. nov., a new species isolated from reclaimed water.</title>
        <authorList>
            <person name="Figueras M.J."/>
            <person name="Perez-Cataluna A."/>
            <person name="Salas-Masso N."/>
        </authorList>
    </citation>
    <scope>NUCLEOTIDE SEQUENCE [LARGE SCALE GENOMIC DNA]</scope>
    <source>
        <strain evidence="2 3">RW43-9</strain>
    </source>
</reference>
<proteinExistence type="predicted"/>
<keyword evidence="3" id="KW-1185">Reference proteome</keyword>
<evidence type="ECO:0000259" key="1">
    <source>
        <dbReference type="Pfam" id="PF13020"/>
    </source>
</evidence>